<protein>
    <submittedName>
        <fullName evidence="6">ABC transporter ATP-binding protein</fullName>
    </submittedName>
</protein>
<dbReference type="SUPFAM" id="SSF52540">
    <property type="entry name" value="P-loop containing nucleoside triphosphate hydrolases"/>
    <property type="match status" value="1"/>
</dbReference>
<dbReference type="PANTHER" id="PTHR43776">
    <property type="entry name" value="TRANSPORT ATP-BINDING PROTEIN"/>
    <property type="match status" value="1"/>
</dbReference>
<dbReference type="Proteomes" id="UP000460549">
    <property type="component" value="Unassembled WGS sequence"/>
</dbReference>
<dbReference type="InterPro" id="IPR027417">
    <property type="entry name" value="P-loop_NTPase"/>
</dbReference>
<evidence type="ECO:0000259" key="5">
    <source>
        <dbReference type="PROSITE" id="PS50893"/>
    </source>
</evidence>
<dbReference type="EMBL" id="VUNN01000029">
    <property type="protein sequence ID" value="MSU07174.1"/>
    <property type="molecule type" value="Genomic_DNA"/>
</dbReference>
<comment type="caution">
    <text evidence="6">The sequence shown here is derived from an EMBL/GenBank/DDBJ whole genome shotgun (WGS) entry which is preliminary data.</text>
</comment>
<dbReference type="GO" id="GO:0055085">
    <property type="term" value="P:transmembrane transport"/>
    <property type="evidence" value="ECO:0007669"/>
    <property type="project" value="UniProtKB-ARBA"/>
</dbReference>
<dbReference type="InterPro" id="IPR003439">
    <property type="entry name" value="ABC_transporter-like_ATP-bd"/>
</dbReference>
<dbReference type="Gene3D" id="3.40.50.300">
    <property type="entry name" value="P-loop containing nucleotide triphosphate hydrolases"/>
    <property type="match status" value="1"/>
</dbReference>
<dbReference type="SMART" id="SM00382">
    <property type="entry name" value="AAA"/>
    <property type="match status" value="1"/>
</dbReference>
<dbReference type="CDD" id="cd03257">
    <property type="entry name" value="ABC_NikE_OppD_transporters"/>
    <property type="match status" value="1"/>
</dbReference>
<sequence>MILEATAITKDFKVKQKKFRALDRVSFALDEKEVLGIVGESGSGKSTLGEIVGGLQKPTSGSVYYDGKDISNLNGDDKKLFRRSVQFVFQSPKETMNPYFSIRTILAEPLRINYRKLSKTEIERSISDMLIRVGMDPKNTLSYRPSHFSGGQLQRIAIARALLLDPRILICDECTSSLDVSLQAQILNLLVSLKKEIGVSMIFISHDISVVRYISDRIMVMKDGHVVEIGESDEIITSPKDSYTKTLVETAYR</sequence>
<dbReference type="InterPro" id="IPR017871">
    <property type="entry name" value="ABC_transporter-like_CS"/>
</dbReference>
<dbReference type="GO" id="GO:0016887">
    <property type="term" value="F:ATP hydrolysis activity"/>
    <property type="evidence" value="ECO:0007669"/>
    <property type="project" value="InterPro"/>
</dbReference>
<evidence type="ECO:0000313" key="6">
    <source>
        <dbReference type="EMBL" id="MSU07174.1"/>
    </source>
</evidence>
<keyword evidence="2" id="KW-0813">Transport</keyword>
<comment type="similarity">
    <text evidence="1">Belongs to the ABC transporter superfamily.</text>
</comment>
<dbReference type="InterPro" id="IPR050319">
    <property type="entry name" value="ABC_transp_ATP-bind"/>
</dbReference>
<name>A0A7X2TR50_9SPIO</name>
<keyword evidence="4 6" id="KW-0067">ATP-binding</keyword>
<dbReference type="PROSITE" id="PS00211">
    <property type="entry name" value="ABC_TRANSPORTER_1"/>
    <property type="match status" value="1"/>
</dbReference>
<gene>
    <name evidence="6" type="ORF">FYJ80_10420</name>
</gene>
<keyword evidence="3" id="KW-0547">Nucleotide-binding</keyword>
<keyword evidence="7" id="KW-1185">Reference proteome</keyword>
<dbReference type="RefSeq" id="WP_154426695.1">
    <property type="nucleotide sequence ID" value="NZ_VUNN01000029.1"/>
</dbReference>
<evidence type="ECO:0000256" key="1">
    <source>
        <dbReference type="ARBA" id="ARBA00005417"/>
    </source>
</evidence>
<accession>A0A7X2TR50</accession>
<dbReference type="Pfam" id="PF00005">
    <property type="entry name" value="ABC_tran"/>
    <property type="match status" value="1"/>
</dbReference>
<reference evidence="6 7" key="1">
    <citation type="submission" date="2019-08" db="EMBL/GenBank/DDBJ databases">
        <title>In-depth cultivation of the pig gut microbiome towards novel bacterial diversity and tailored functional studies.</title>
        <authorList>
            <person name="Wylensek D."/>
            <person name="Hitch T.C.A."/>
            <person name="Clavel T."/>
        </authorList>
    </citation>
    <scope>NUCLEOTIDE SEQUENCE [LARGE SCALE GENOMIC DNA]</scope>
    <source>
        <strain evidence="6 7">NM-380-WT-3C1</strain>
    </source>
</reference>
<evidence type="ECO:0000313" key="7">
    <source>
        <dbReference type="Proteomes" id="UP000460549"/>
    </source>
</evidence>
<dbReference type="PANTHER" id="PTHR43776:SF7">
    <property type="entry name" value="D,D-DIPEPTIDE TRANSPORT ATP-BINDING PROTEIN DDPF-RELATED"/>
    <property type="match status" value="1"/>
</dbReference>
<evidence type="ECO:0000256" key="4">
    <source>
        <dbReference type="ARBA" id="ARBA00022840"/>
    </source>
</evidence>
<proteinExistence type="inferred from homology"/>
<dbReference type="GO" id="GO:0005524">
    <property type="term" value="F:ATP binding"/>
    <property type="evidence" value="ECO:0007669"/>
    <property type="project" value="UniProtKB-KW"/>
</dbReference>
<dbReference type="InterPro" id="IPR003593">
    <property type="entry name" value="AAA+_ATPase"/>
</dbReference>
<organism evidence="6 7">
    <name type="scientific">Bullifex porci</name>
    <dbReference type="NCBI Taxonomy" id="2606638"/>
    <lineage>
        <taxon>Bacteria</taxon>
        <taxon>Pseudomonadati</taxon>
        <taxon>Spirochaetota</taxon>
        <taxon>Spirochaetia</taxon>
        <taxon>Spirochaetales</taxon>
        <taxon>Spirochaetaceae</taxon>
        <taxon>Bullifex</taxon>
    </lineage>
</organism>
<dbReference type="PROSITE" id="PS50893">
    <property type="entry name" value="ABC_TRANSPORTER_2"/>
    <property type="match status" value="1"/>
</dbReference>
<evidence type="ECO:0000256" key="2">
    <source>
        <dbReference type="ARBA" id="ARBA00022448"/>
    </source>
</evidence>
<dbReference type="AlphaFoldDB" id="A0A7X2TR50"/>
<evidence type="ECO:0000256" key="3">
    <source>
        <dbReference type="ARBA" id="ARBA00022741"/>
    </source>
</evidence>
<feature type="domain" description="ABC transporter" evidence="5">
    <location>
        <begin position="3"/>
        <end position="248"/>
    </location>
</feature>